<protein>
    <submittedName>
        <fullName evidence="1">Uncharacterized protein</fullName>
    </submittedName>
</protein>
<keyword evidence="2" id="KW-1185">Reference proteome</keyword>
<organism evidence="1 2">
    <name type="scientific">Paramecium sonneborni</name>
    <dbReference type="NCBI Taxonomy" id="65129"/>
    <lineage>
        <taxon>Eukaryota</taxon>
        <taxon>Sar</taxon>
        <taxon>Alveolata</taxon>
        <taxon>Ciliophora</taxon>
        <taxon>Intramacronucleata</taxon>
        <taxon>Oligohymenophorea</taxon>
        <taxon>Peniculida</taxon>
        <taxon>Parameciidae</taxon>
        <taxon>Paramecium</taxon>
    </lineage>
</organism>
<sequence>MLQLLNLDILQIQQQIIQKCYQTLNLLNINYIQQKKEHVNINLLLLQDTVYQKYLLVKLQGYDIKIFDRFAKEAHLTQLKKIIYLILLEVEVKLVLVINLNKLHMDMFQKMQN</sequence>
<evidence type="ECO:0000313" key="2">
    <source>
        <dbReference type="Proteomes" id="UP000692954"/>
    </source>
</evidence>
<name>A0A8S1QVL2_9CILI</name>
<accession>A0A8S1QVL2</accession>
<dbReference type="Proteomes" id="UP000692954">
    <property type="component" value="Unassembled WGS sequence"/>
</dbReference>
<dbReference type="AlphaFoldDB" id="A0A8S1QVL2"/>
<reference evidence="1" key="1">
    <citation type="submission" date="2021-01" db="EMBL/GenBank/DDBJ databases">
        <authorList>
            <consortium name="Genoscope - CEA"/>
            <person name="William W."/>
        </authorList>
    </citation>
    <scope>NUCLEOTIDE SEQUENCE</scope>
</reference>
<evidence type="ECO:0000313" key="1">
    <source>
        <dbReference type="EMBL" id="CAD8119463.1"/>
    </source>
</evidence>
<gene>
    <name evidence="1" type="ORF">PSON_ATCC_30995.1.T1210098</name>
</gene>
<dbReference type="EMBL" id="CAJJDN010000121">
    <property type="protein sequence ID" value="CAD8119463.1"/>
    <property type="molecule type" value="Genomic_DNA"/>
</dbReference>
<proteinExistence type="predicted"/>
<comment type="caution">
    <text evidence="1">The sequence shown here is derived from an EMBL/GenBank/DDBJ whole genome shotgun (WGS) entry which is preliminary data.</text>
</comment>